<accession>A0A5A7S9X8</accession>
<evidence type="ECO:0000256" key="1">
    <source>
        <dbReference type="ARBA" id="ARBA00006432"/>
    </source>
</evidence>
<evidence type="ECO:0000259" key="3">
    <source>
        <dbReference type="Pfam" id="PF00501"/>
    </source>
</evidence>
<dbReference type="InterPro" id="IPR000873">
    <property type="entry name" value="AMP-dep_synth/lig_dom"/>
</dbReference>
<dbReference type="Gene3D" id="3.30.300.30">
    <property type="match status" value="1"/>
</dbReference>
<dbReference type="RefSeq" id="WP_149431452.1">
    <property type="nucleotide sequence ID" value="NZ_VLNY01000007.1"/>
</dbReference>
<gene>
    <name evidence="5" type="ORF">FOY51_16320</name>
</gene>
<feature type="domain" description="AMP-binding enzyme C-terminal" evidence="4">
    <location>
        <begin position="419"/>
        <end position="497"/>
    </location>
</feature>
<reference evidence="5 6" key="1">
    <citation type="submission" date="2019-07" db="EMBL/GenBank/DDBJ databases">
        <title>Rhodococcus cavernicolus sp. nov., isolated from a cave.</title>
        <authorList>
            <person name="Lee S.D."/>
        </authorList>
    </citation>
    <scope>NUCLEOTIDE SEQUENCE [LARGE SCALE GENOMIC DNA]</scope>
    <source>
        <strain evidence="5 6">C1-24</strain>
    </source>
</reference>
<protein>
    <submittedName>
        <fullName evidence="5">Acyl-CoA synthetase</fullName>
    </submittedName>
</protein>
<keyword evidence="6" id="KW-1185">Reference proteome</keyword>
<evidence type="ECO:0000313" key="5">
    <source>
        <dbReference type="EMBL" id="KAA0022089.1"/>
    </source>
</evidence>
<proteinExistence type="inferred from homology"/>
<dbReference type="GO" id="GO:0031956">
    <property type="term" value="F:medium-chain fatty acid-CoA ligase activity"/>
    <property type="evidence" value="ECO:0007669"/>
    <property type="project" value="TreeGrafter"/>
</dbReference>
<dbReference type="EMBL" id="VLNY01000007">
    <property type="protein sequence ID" value="KAA0022089.1"/>
    <property type="molecule type" value="Genomic_DNA"/>
</dbReference>
<dbReference type="Pfam" id="PF13193">
    <property type="entry name" value="AMP-binding_C"/>
    <property type="match status" value="1"/>
</dbReference>
<dbReference type="SUPFAM" id="SSF56801">
    <property type="entry name" value="Acetyl-CoA synthetase-like"/>
    <property type="match status" value="1"/>
</dbReference>
<organism evidence="5 6">
    <name type="scientific">Antrihabitans cavernicola</name>
    <dbReference type="NCBI Taxonomy" id="2495913"/>
    <lineage>
        <taxon>Bacteria</taxon>
        <taxon>Bacillati</taxon>
        <taxon>Actinomycetota</taxon>
        <taxon>Actinomycetes</taxon>
        <taxon>Mycobacteriales</taxon>
        <taxon>Nocardiaceae</taxon>
        <taxon>Antrihabitans</taxon>
    </lineage>
</organism>
<dbReference type="InterPro" id="IPR042099">
    <property type="entry name" value="ANL_N_sf"/>
</dbReference>
<keyword evidence="2" id="KW-0436">Ligase</keyword>
<dbReference type="OrthoDB" id="9803968at2"/>
<feature type="domain" description="AMP-dependent synthetase/ligase" evidence="3">
    <location>
        <begin position="9"/>
        <end position="360"/>
    </location>
</feature>
<dbReference type="Proteomes" id="UP000322244">
    <property type="component" value="Unassembled WGS sequence"/>
</dbReference>
<comment type="similarity">
    <text evidence="1">Belongs to the ATP-dependent AMP-binding enzyme family.</text>
</comment>
<name>A0A5A7S9X8_9NOCA</name>
<dbReference type="PROSITE" id="PS00455">
    <property type="entry name" value="AMP_BINDING"/>
    <property type="match status" value="1"/>
</dbReference>
<dbReference type="Pfam" id="PF00501">
    <property type="entry name" value="AMP-binding"/>
    <property type="match status" value="1"/>
</dbReference>
<dbReference type="InterPro" id="IPR045851">
    <property type="entry name" value="AMP-bd_C_sf"/>
</dbReference>
<sequence length="515" mass="56032">METPGLWNIAAHEPDRVALVDPTGATVTYGELVARADRYGRGLQAMGLRPGDAVVMLLPNSADLVAFYFAAFETGLYIVAVNWHLTGPEIAYILKDSEAKGFVAGAEFAAAARQAADEAELPASARFSVGDIEGFRPLSELGAGEVGAPDVRTSGGPMLYTSGTTGRPKGVRRPLTGADPYDVPLASSGFFALFGLKPFDDHVHICGSPLYHTAVLNFVAISIQLGHKVVLMDRWEPEEMLRLIQEHRVTHSHMVPTQFHRLLALPEDVRSSYDVSSLRNMIHGAAPCPLEIKRRMLDWWGPVVTEYYAATEGGGTMISGGQWLSKPGSVGLPWPNSVVKVLGDDGAELPVGERGQVYMRMGGSSFEYHHAPEKTREARVGDLFTLGDIGYLDEDGYLFLCDRKSDMIISGGVNIYPAEIEGELVVHPGVEDVAVFGVPHEDWGEEIKAVVQPVDGVVADDALTADIMAFAAERLAKFKLPKSIDYVAALPRDPNGKLYKRKLRDPYWQSRTTAI</sequence>
<evidence type="ECO:0000313" key="6">
    <source>
        <dbReference type="Proteomes" id="UP000322244"/>
    </source>
</evidence>
<dbReference type="PANTHER" id="PTHR43201:SF5">
    <property type="entry name" value="MEDIUM-CHAIN ACYL-COA LIGASE ACSF2, MITOCHONDRIAL"/>
    <property type="match status" value="1"/>
</dbReference>
<dbReference type="GO" id="GO:0006631">
    <property type="term" value="P:fatty acid metabolic process"/>
    <property type="evidence" value="ECO:0007669"/>
    <property type="project" value="TreeGrafter"/>
</dbReference>
<dbReference type="InterPro" id="IPR025110">
    <property type="entry name" value="AMP-bd_C"/>
</dbReference>
<dbReference type="InterPro" id="IPR020845">
    <property type="entry name" value="AMP-binding_CS"/>
</dbReference>
<evidence type="ECO:0000256" key="2">
    <source>
        <dbReference type="ARBA" id="ARBA00022598"/>
    </source>
</evidence>
<comment type="caution">
    <text evidence="5">The sequence shown here is derived from an EMBL/GenBank/DDBJ whole genome shotgun (WGS) entry which is preliminary data.</text>
</comment>
<dbReference type="Gene3D" id="3.40.50.12780">
    <property type="entry name" value="N-terminal domain of ligase-like"/>
    <property type="match status" value="1"/>
</dbReference>
<evidence type="ECO:0000259" key="4">
    <source>
        <dbReference type="Pfam" id="PF13193"/>
    </source>
</evidence>
<dbReference type="AlphaFoldDB" id="A0A5A7S9X8"/>
<dbReference type="PANTHER" id="PTHR43201">
    <property type="entry name" value="ACYL-COA SYNTHETASE"/>
    <property type="match status" value="1"/>
</dbReference>